<evidence type="ECO:0000313" key="3">
    <source>
        <dbReference type="Proteomes" id="UP000277279"/>
    </source>
</evidence>
<accession>A0A3R9C4R8</accession>
<reference evidence="2 3" key="1">
    <citation type="submission" date="2018-11" db="EMBL/GenBank/DDBJ databases">
        <authorList>
            <person name="Huo Y."/>
        </authorList>
    </citation>
    <scope>NUCLEOTIDE SEQUENCE [LARGE SCALE GENOMIC DNA]</scope>
    <source>
        <strain evidence="2 3">DSM 30132</strain>
    </source>
</reference>
<dbReference type="SUPFAM" id="SSF49899">
    <property type="entry name" value="Concanavalin A-like lectins/glucanases"/>
    <property type="match status" value="1"/>
</dbReference>
<sequence length="60" mass="6114">MTTGQWYHVAVDHDATGKVRVYIDGVMRASSTPANSAIGDYAGALGIGAQNSGGTVDMNG</sequence>
<reference evidence="1 4" key="2">
    <citation type="submission" date="2020-08" db="EMBL/GenBank/DDBJ databases">
        <title>Genomic Encyclopedia of Type Strains, Phase III (KMG-III): the genomes of soil and plant-associated and newly described type strains.</title>
        <authorList>
            <person name="Whitman W."/>
        </authorList>
    </citation>
    <scope>NUCLEOTIDE SEQUENCE [LARGE SCALE GENOMIC DNA]</scope>
    <source>
        <strain evidence="1 4">CECT 4113</strain>
    </source>
</reference>
<dbReference type="AlphaFoldDB" id="A0A3R9C4R8"/>
<dbReference type="EMBL" id="RJJT01000004">
    <property type="protein sequence ID" value="RSB81873.1"/>
    <property type="molecule type" value="Genomic_DNA"/>
</dbReference>
<evidence type="ECO:0000313" key="2">
    <source>
        <dbReference type="EMBL" id="RSB81873.1"/>
    </source>
</evidence>
<dbReference type="InterPro" id="IPR013320">
    <property type="entry name" value="ConA-like_dom_sf"/>
</dbReference>
<dbReference type="EMBL" id="JACHXH010000004">
    <property type="protein sequence ID" value="MBB3133895.1"/>
    <property type="molecule type" value="Genomic_DNA"/>
</dbReference>
<evidence type="ECO:0000313" key="4">
    <source>
        <dbReference type="Proteomes" id="UP000518315"/>
    </source>
</evidence>
<proteinExistence type="predicted"/>
<evidence type="ECO:0008006" key="5">
    <source>
        <dbReference type="Google" id="ProtNLM"/>
    </source>
</evidence>
<dbReference type="Gene3D" id="2.60.120.200">
    <property type="match status" value="1"/>
</dbReference>
<evidence type="ECO:0000313" key="1">
    <source>
        <dbReference type="EMBL" id="MBB3133895.1"/>
    </source>
</evidence>
<keyword evidence="4" id="KW-1185">Reference proteome</keyword>
<name>A0A3R9C4R8_9HYPH</name>
<dbReference type="Pfam" id="PF13385">
    <property type="entry name" value="Laminin_G_3"/>
    <property type="match status" value="1"/>
</dbReference>
<organism evidence="2 3">
    <name type="scientific">Rhizobium pisi</name>
    <dbReference type="NCBI Taxonomy" id="574561"/>
    <lineage>
        <taxon>Bacteria</taxon>
        <taxon>Pseudomonadati</taxon>
        <taxon>Pseudomonadota</taxon>
        <taxon>Alphaproteobacteria</taxon>
        <taxon>Hyphomicrobiales</taxon>
        <taxon>Rhizobiaceae</taxon>
        <taxon>Rhizobium/Agrobacterium group</taxon>
        <taxon>Rhizobium</taxon>
    </lineage>
</organism>
<dbReference type="RefSeq" id="WP_125844063.1">
    <property type="nucleotide sequence ID" value="NZ_JACHXH010000004.1"/>
</dbReference>
<comment type="caution">
    <text evidence="2">The sequence shown here is derived from an EMBL/GenBank/DDBJ whole genome shotgun (WGS) entry which is preliminary data.</text>
</comment>
<dbReference type="Proteomes" id="UP000518315">
    <property type="component" value="Unassembled WGS sequence"/>
</dbReference>
<dbReference type="Proteomes" id="UP000277279">
    <property type="component" value="Unassembled WGS sequence"/>
</dbReference>
<gene>
    <name evidence="2" type="ORF">EFD55_08000</name>
    <name evidence="1" type="ORF">FHS26_001608</name>
</gene>
<dbReference type="OrthoDB" id="8708771at2"/>
<protein>
    <recommendedName>
        <fullName evidence="5">LamG domain-containing protein</fullName>
    </recommendedName>
</protein>